<evidence type="ECO:0000256" key="7">
    <source>
        <dbReference type="ARBA" id="ARBA00023053"/>
    </source>
</evidence>
<feature type="transmembrane region" description="Helical" evidence="12">
    <location>
        <begin position="75"/>
        <end position="93"/>
    </location>
</feature>
<dbReference type="InterPro" id="IPR051163">
    <property type="entry name" value="Sodium:Solute_Symporter_SSF"/>
</dbReference>
<feature type="transmembrane region" description="Helical" evidence="12">
    <location>
        <begin position="321"/>
        <end position="354"/>
    </location>
</feature>
<feature type="transmembrane region" description="Helical" evidence="12">
    <location>
        <begin position="422"/>
        <end position="441"/>
    </location>
</feature>
<keyword evidence="4" id="KW-1003">Cell membrane</keyword>
<reference evidence="13 14" key="1">
    <citation type="submission" date="2019-08" db="EMBL/GenBank/DDBJ databases">
        <title>In-depth cultivation of the pig gut microbiome towards novel bacterial diversity and tailored functional studies.</title>
        <authorList>
            <person name="Wylensek D."/>
            <person name="Hitch T.C.A."/>
            <person name="Clavel T."/>
        </authorList>
    </citation>
    <scope>NUCLEOTIDE SEQUENCE [LARGE SCALE GENOMIC DNA]</scope>
    <source>
        <strain evidence="13 14">LKV-178-WT-2A</strain>
    </source>
</reference>
<keyword evidence="14" id="KW-1185">Reference proteome</keyword>
<dbReference type="CDD" id="cd10326">
    <property type="entry name" value="SLC5sbd_NIS-like"/>
    <property type="match status" value="1"/>
</dbReference>
<organism evidence="13 14">
    <name type="scientific">Hallella mizrahii</name>
    <dbReference type="NCBI Taxonomy" id="2606637"/>
    <lineage>
        <taxon>Bacteria</taxon>
        <taxon>Pseudomonadati</taxon>
        <taxon>Bacteroidota</taxon>
        <taxon>Bacteroidia</taxon>
        <taxon>Bacteroidales</taxon>
        <taxon>Prevotellaceae</taxon>
        <taxon>Hallella</taxon>
    </lineage>
</organism>
<evidence type="ECO:0000256" key="10">
    <source>
        <dbReference type="ARBA" id="ARBA00023201"/>
    </source>
</evidence>
<evidence type="ECO:0000256" key="5">
    <source>
        <dbReference type="ARBA" id="ARBA00022692"/>
    </source>
</evidence>
<keyword evidence="7" id="KW-0915">Sodium</keyword>
<dbReference type="PANTHER" id="PTHR42985:SF47">
    <property type="entry name" value="INTEGRAL MEMBRANE TRANSPORT PROTEIN"/>
    <property type="match status" value="1"/>
</dbReference>
<evidence type="ECO:0000256" key="12">
    <source>
        <dbReference type="SAM" id="Phobius"/>
    </source>
</evidence>
<keyword evidence="9 12" id="KW-0472">Membrane</keyword>
<accession>A0A7K0KI00</accession>
<evidence type="ECO:0000256" key="11">
    <source>
        <dbReference type="RuleBase" id="RU362091"/>
    </source>
</evidence>
<evidence type="ECO:0000256" key="4">
    <source>
        <dbReference type="ARBA" id="ARBA00022475"/>
    </source>
</evidence>
<feature type="transmembrane region" description="Helical" evidence="12">
    <location>
        <begin position="366"/>
        <end position="384"/>
    </location>
</feature>
<proteinExistence type="inferred from homology"/>
<evidence type="ECO:0000256" key="6">
    <source>
        <dbReference type="ARBA" id="ARBA00022989"/>
    </source>
</evidence>
<feature type="transmembrane region" description="Helical" evidence="12">
    <location>
        <begin position="453"/>
        <end position="476"/>
    </location>
</feature>
<keyword evidence="10" id="KW-0739">Sodium transport</keyword>
<evidence type="ECO:0000313" key="13">
    <source>
        <dbReference type="EMBL" id="MST85070.1"/>
    </source>
</evidence>
<feature type="transmembrane region" description="Helical" evidence="12">
    <location>
        <begin position="41"/>
        <end position="63"/>
    </location>
</feature>
<dbReference type="InterPro" id="IPR001734">
    <property type="entry name" value="Na/solute_symporter"/>
</dbReference>
<feature type="transmembrane region" description="Helical" evidence="12">
    <location>
        <begin position="390"/>
        <end position="410"/>
    </location>
</feature>
<dbReference type="GO" id="GO:0015293">
    <property type="term" value="F:symporter activity"/>
    <property type="evidence" value="ECO:0007669"/>
    <property type="project" value="TreeGrafter"/>
</dbReference>
<keyword evidence="8" id="KW-0406">Ion transport</keyword>
<dbReference type="Gene3D" id="1.20.1730.10">
    <property type="entry name" value="Sodium/glucose cotransporter"/>
    <property type="match status" value="1"/>
</dbReference>
<feature type="transmembrane region" description="Helical" evidence="12">
    <location>
        <begin position="269"/>
        <end position="294"/>
    </location>
</feature>
<keyword evidence="6 12" id="KW-1133">Transmembrane helix</keyword>
<comment type="caution">
    <text evidence="13">The sequence shown here is derived from an EMBL/GenBank/DDBJ whole genome shotgun (WGS) entry which is preliminary data.</text>
</comment>
<feature type="transmembrane region" description="Helical" evidence="12">
    <location>
        <begin position="231"/>
        <end position="248"/>
    </location>
</feature>
<evidence type="ECO:0000256" key="8">
    <source>
        <dbReference type="ARBA" id="ARBA00023065"/>
    </source>
</evidence>
<keyword evidence="5 12" id="KW-0812">Transmembrane</keyword>
<protein>
    <submittedName>
        <fullName evidence="13">Sodium:solute symporter</fullName>
    </submittedName>
</protein>
<sequence length="493" mass="54989">MIIIATILLYFLCLLFLSWLTSRHADNRDFFNARRSSPWTMVAFGMIGASISGVTFVSVPGMVLSVQMTYLQMCLGYILGYFAVAFVLLPVYYRLRLTSIYTYLQGRLGARSYATGASFFLIGKLTGSAVKFYVVCMILQRFVLDAYHVPFVVTVSSLVLLIWLYTRRGGIRTLVWTDSFQTLCILVALVLIIFSATRALGMSLSDAVVAVAHDSRSRVFVFDDWRSTQNFWKQFFSGVFIVVVMTGLDQDIMQKNLTCRTLREAQKDLCSYGFAFLPANLLLLALGVLLALLAQRWGMALPANTDELMLNFTAGGRLGPVVTVLFSIGIVAACFSSADSALTALTTSVCVDLFRRPADEQLRKRAHVVIAVVFVVFILVFARLNSTSLLQAVLMLVGYTYGPLLGLFAYGLFTRRGVRDRWVPYVCVASPLLCLAADILARRCFDYQFGYELLMFNGALTFMGVWLTAPSAHLPYERRHGGTSRLFSRTLSD</sequence>
<evidence type="ECO:0000313" key="14">
    <source>
        <dbReference type="Proteomes" id="UP000438914"/>
    </source>
</evidence>
<name>A0A7K0KI00_9BACT</name>
<feature type="transmembrane region" description="Helical" evidence="12">
    <location>
        <begin position="147"/>
        <end position="166"/>
    </location>
</feature>
<evidence type="ECO:0000256" key="9">
    <source>
        <dbReference type="ARBA" id="ARBA00023136"/>
    </source>
</evidence>
<keyword evidence="3" id="KW-0813">Transport</keyword>
<evidence type="ECO:0000256" key="3">
    <source>
        <dbReference type="ARBA" id="ARBA00022448"/>
    </source>
</evidence>
<comment type="similarity">
    <text evidence="2 11">Belongs to the sodium:solute symporter (SSF) (TC 2.A.21) family.</text>
</comment>
<evidence type="ECO:0000256" key="1">
    <source>
        <dbReference type="ARBA" id="ARBA00004651"/>
    </source>
</evidence>
<comment type="subcellular location">
    <subcellularLocation>
        <location evidence="1">Cell membrane</location>
        <topology evidence="1">Multi-pass membrane protein</topology>
    </subcellularLocation>
</comment>
<dbReference type="Proteomes" id="UP000438914">
    <property type="component" value="Unassembled WGS sequence"/>
</dbReference>
<dbReference type="EMBL" id="VUNG01000027">
    <property type="protein sequence ID" value="MST85070.1"/>
    <property type="molecule type" value="Genomic_DNA"/>
</dbReference>
<dbReference type="Pfam" id="PF00474">
    <property type="entry name" value="SSF"/>
    <property type="match status" value="1"/>
</dbReference>
<dbReference type="AlphaFoldDB" id="A0A7K0KI00"/>
<dbReference type="GO" id="GO:0005886">
    <property type="term" value="C:plasma membrane"/>
    <property type="evidence" value="ECO:0007669"/>
    <property type="project" value="UniProtKB-SubCell"/>
</dbReference>
<dbReference type="RefSeq" id="WP_154534655.1">
    <property type="nucleotide sequence ID" value="NZ_VUNG01000027.1"/>
</dbReference>
<evidence type="ECO:0000256" key="2">
    <source>
        <dbReference type="ARBA" id="ARBA00006434"/>
    </source>
</evidence>
<dbReference type="InterPro" id="IPR038377">
    <property type="entry name" value="Na/Glc_symporter_sf"/>
</dbReference>
<dbReference type="PROSITE" id="PS50283">
    <property type="entry name" value="NA_SOLUT_SYMP_3"/>
    <property type="match status" value="1"/>
</dbReference>
<feature type="transmembrane region" description="Helical" evidence="12">
    <location>
        <begin position="173"/>
        <end position="196"/>
    </location>
</feature>
<dbReference type="PANTHER" id="PTHR42985">
    <property type="entry name" value="SODIUM-COUPLED MONOCARBOXYLATE TRANSPORTER"/>
    <property type="match status" value="1"/>
</dbReference>
<gene>
    <name evidence="13" type="ORF">FYJ73_10425</name>
</gene>
<dbReference type="GO" id="GO:0006814">
    <property type="term" value="P:sodium ion transport"/>
    <property type="evidence" value="ECO:0007669"/>
    <property type="project" value="UniProtKB-KW"/>
</dbReference>